<keyword evidence="1" id="KW-0378">Hydrolase</keyword>
<gene>
    <name evidence="1" type="ORF">E5357_03535</name>
</gene>
<name>A0AC61R1M6_9FIRM</name>
<evidence type="ECO:0000313" key="1">
    <source>
        <dbReference type="EMBL" id="TGY00132.1"/>
    </source>
</evidence>
<evidence type="ECO:0000313" key="2">
    <source>
        <dbReference type="Proteomes" id="UP000307720"/>
    </source>
</evidence>
<reference evidence="1" key="1">
    <citation type="submission" date="2019-04" db="EMBL/GenBank/DDBJ databases">
        <title>Microbes associate with the intestines of laboratory mice.</title>
        <authorList>
            <person name="Navarre W."/>
            <person name="Wong E."/>
            <person name="Huang K."/>
            <person name="Tropini C."/>
            <person name="Ng K."/>
            <person name="Yu B."/>
        </authorList>
    </citation>
    <scope>NUCLEOTIDE SEQUENCE</scope>
    <source>
        <strain evidence="1">NM72_1-8</strain>
    </source>
</reference>
<protein>
    <submittedName>
        <fullName evidence="1">Alpha/beta fold hydrolase</fullName>
    </submittedName>
</protein>
<comment type="caution">
    <text evidence="1">The sequence shown here is derived from an EMBL/GenBank/DDBJ whole genome shotgun (WGS) entry which is preliminary data.</text>
</comment>
<organism evidence="1 2">
    <name type="scientific">Hominisplanchenecus murintestinalis</name>
    <dbReference type="NCBI Taxonomy" id="2941517"/>
    <lineage>
        <taxon>Bacteria</taxon>
        <taxon>Bacillati</taxon>
        <taxon>Bacillota</taxon>
        <taxon>Clostridia</taxon>
        <taxon>Lachnospirales</taxon>
        <taxon>Lachnospiraceae</taxon>
        <taxon>Hominisplanchenecus</taxon>
    </lineage>
</organism>
<accession>A0AC61R1M6</accession>
<proteinExistence type="predicted"/>
<dbReference type="Proteomes" id="UP000307720">
    <property type="component" value="Unassembled WGS sequence"/>
</dbReference>
<dbReference type="EMBL" id="SRZB01000003">
    <property type="protein sequence ID" value="TGY00132.1"/>
    <property type="molecule type" value="Genomic_DNA"/>
</dbReference>
<sequence length="317" mass="36134">MQFLSNDSITLVHAVKWVPEGEVKAVLQISHGMCEFVERYDEFAVFLAERGVLVVGNDHLGHGESIRSKEEYGYFAEENGNSTLIKDLHRLRKMVQEDYPHAPYFLLGHSMGSFLARQYICCYGKGLAGAVIMGTGHHSGNIAMLGMLVCKLFARVKGWRYRSRFVDALAFGGYNRGFGKSRAGKEWLTKDENCVKTYVADERCTFRFTLNAYYNMFLGLYKLSEESYLRRMPKTLPVLFAAGGDDPVGAYGKGVMLVYARFKELGMKNVKCRLYPGDRHEILNETDREKVYRDIYTWLSECLEGTGKMNNKKQEGF</sequence>
<keyword evidence="2" id="KW-1185">Reference proteome</keyword>